<dbReference type="AlphaFoldDB" id="A0A4U5N104"/>
<gene>
    <name evidence="2" type="ORF">L596_017160</name>
</gene>
<reference evidence="2 3" key="2">
    <citation type="journal article" date="2019" name="G3 (Bethesda)">
        <title>Hybrid Assembly of the Genome of the Entomopathogenic Nematode Steinernema carpocapsae Identifies the X-Chromosome.</title>
        <authorList>
            <person name="Serra L."/>
            <person name="Macchietto M."/>
            <person name="Macias-Munoz A."/>
            <person name="McGill C.J."/>
            <person name="Rodriguez I.M."/>
            <person name="Rodriguez B."/>
            <person name="Murad R."/>
            <person name="Mortazavi A."/>
        </authorList>
    </citation>
    <scope>NUCLEOTIDE SEQUENCE [LARGE SCALE GENOMIC DNA]</scope>
    <source>
        <strain evidence="2 3">ALL</strain>
    </source>
</reference>
<evidence type="ECO:0000313" key="2">
    <source>
        <dbReference type="EMBL" id="TKR75941.1"/>
    </source>
</evidence>
<sequence>MNTSSGTWIPNAPALRDVQPVPVTDLPANCPEQETPESDDGIKCFRVHNRRENTNSSLFSPRKSEIWQRFWA</sequence>
<reference evidence="2 3" key="1">
    <citation type="journal article" date="2015" name="Genome Biol.">
        <title>Comparative genomics of Steinernema reveals deeply conserved gene regulatory networks.</title>
        <authorList>
            <person name="Dillman A.R."/>
            <person name="Macchietto M."/>
            <person name="Porter C.F."/>
            <person name="Rogers A."/>
            <person name="Williams B."/>
            <person name="Antoshechkin I."/>
            <person name="Lee M.M."/>
            <person name="Goodwin Z."/>
            <person name="Lu X."/>
            <person name="Lewis E.E."/>
            <person name="Goodrich-Blair H."/>
            <person name="Stock S.P."/>
            <person name="Adams B.J."/>
            <person name="Sternberg P.W."/>
            <person name="Mortazavi A."/>
        </authorList>
    </citation>
    <scope>NUCLEOTIDE SEQUENCE [LARGE SCALE GENOMIC DNA]</scope>
    <source>
        <strain evidence="2 3">ALL</strain>
    </source>
</reference>
<protein>
    <submittedName>
        <fullName evidence="2">Uncharacterized protein</fullName>
    </submittedName>
</protein>
<organism evidence="2 3">
    <name type="scientific">Steinernema carpocapsae</name>
    <name type="common">Entomopathogenic nematode</name>
    <dbReference type="NCBI Taxonomy" id="34508"/>
    <lineage>
        <taxon>Eukaryota</taxon>
        <taxon>Metazoa</taxon>
        <taxon>Ecdysozoa</taxon>
        <taxon>Nematoda</taxon>
        <taxon>Chromadorea</taxon>
        <taxon>Rhabditida</taxon>
        <taxon>Tylenchina</taxon>
        <taxon>Panagrolaimomorpha</taxon>
        <taxon>Strongyloidoidea</taxon>
        <taxon>Steinernematidae</taxon>
        <taxon>Steinernema</taxon>
    </lineage>
</organism>
<accession>A0A4U5N104</accession>
<evidence type="ECO:0000313" key="3">
    <source>
        <dbReference type="Proteomes" id="UP000298663"/>
    </source>
</evidence>
<name>A0A4U5N104_STECR</name>
<feature type="region of interest" description="Disordered" evidence="1">
    <location>
        <begin position="21"/>
        <end position="40"/>
    </location>
</feature>
<dbReference type="EMBL" id="AZBU02000005">
    <property type="protein sequence ID" value="TKR75941.1"/>
    <property type="molecule type" value="Genomic_DNA"/>
</dbReference>
<proteinExistence type="predicted"/>
<keyword evidence="3" id="KW-1185">Reference proteome</keyword>
<evidence type="ECO:0000256" key="1">
    <source>
        <dbReference type="SAM" id="MobiDB-lite"/>
    </source>
</evidence>
<dbReference type="Proteomes" id="UP000298663">
    <property type="component" value="Unassembled WGS sequence"/>
</dbReference>
<comment type="caution">
    <text evidence="2">The sequence shown here is derived from an EMBL/GenBank/DDBJ whole genome shotgun (WGS) entry which is preliminary data.</text>
</comment>